<evidence type="ECO:0000256" key="12">
    <source>
        <dbReference type="SAM" id="MobiDB-lite"/>
    </source>
</evidence>
<dbReference type="GO" id="GO:0004651">
    <property type="term" value="F:polynucleotide 5'-phosphatase activity"/>
    <property type="evidence" value="ECO:0007669"/>
    <property type="project" value="InterPro"/>
</dbReference>
<keyword evidence="2" id="KW-0507">mRNA processing</keyword>
<dbReference type="EMBL" id="AJWJ01000184">
    <property type="protein sequence ID" value="KAF2073755.1"/>
    <property type="molecule type" value="Genomic_DNA"/>
</dbReference>
<dbReference type="InterPro" id="IPR012340">
    <property type="entry name" value="NA-bd_OB-fold"/>
</dbReference>
<dbReference type="GO" id="GO:0140818">
    <property type="term" value="F:mRNA 5'-triphosphate monophosphatase activity"/>
    <property type="evidence" value="ECO:0007669"/>
    <property type="project" value="UniProtKB-EC"/>
</dbReference>
<evidence type="ECO:0000256" key="9">
    <source>
        <dbReference type="ARBA" id="ARBA00023242"/>
    </source>
</evidence>
<evidence type="ECO:0000256" key="4">
    <source>
        <dbReference type="ARBA" id="ARBA00022695"/>
    </source>
</evidence>
<gene>
    <name evidence="16" type="ORF">CYY_004924</name>
</gene>
<dbReference type="Proteomes" id="UP000695562">
    <property type="component" value="Unassembled WGS sequence"/>
</dbReference>
<dbReference type="InterPro" id="IPR001339">
    <property type="entry name" value="mRNA_cap_enzyme_adenylation"/>
</dbReference>
<name>A0A8J4UYY1_9MYCE</name>
<organism evidence="16 17">
    <name type="scientific">Polysphondylium violaceum</name>
    <dbReference type="NCBI Taxonomy" id="133409"/>
    <lineage>
        <taxon>Eukaryota</taxon>
        <taxon>Amoebozoa</taxon>
        <taxon>Evosea</taxon>
        <taxon>Eumycetozoa</taxon>
        <taxon>Dictyostelia</taxon>
        <taxon>Dictyosteliales</taxon>
        <taxon>Dictyosteliaceae</taxon>
        <taxon>Polysphondylium</taxon>
    </lineage>
</organism>
<dbReference type="Pfam" id="PF02940">
    <property type="entry name" value="mRNA_triPase"/>
    <property type="match status" value="1"/>
</dbReference>
<dbReference type="GO" id="GO:0004484">
    <property type="term" value="F:mRNA guanylyltransferase activity"/>
    <property type="evidence" value="ECO:0007669"/>
    <property type="project" value="UniProtKB-EC"/>
</dbReference>
<evidence type="ECO:0008006" key="18">
    <source>
        <dbReference type="Google" id="ProtNLM"/>
    </source>
</evidence>
<evidence type="ECO:0000256" key="8">
    <source>
        <dbReference type="ARBA" id="ARBA00023134"/>
    </source>
</evidence>
<evidence type="ECO:0000259" key="13">
    <source>
        <dbReference type="Pfam" id="PF01331"/>
    </source>
</evidence>
<dbReference type="Gene3D" id="3.20.100.10">
    <property type="entry name" value="mRNA triphosphatase Cet1-like"/>
    <property type="match status" value="1"/>
</dbReference>
<dbReference type="GO" id="GO:0006370">
    <property type="term" value="P:7-methylguanosine mRNA capping"/>
    <property type="evidence" value="ECO:0007669"/>
    <property type="project" value="UniProtKB-KW"/>
</dbReference>
<dbReference type="OrthoDB" id="200924at2759"/>
<dbReference type="InterPro" id="IPR037009">
    <property type="entry name" value="mRNA_triPase_Cet1_sf"/>
</dbReference>
<evidence type="ECO:0000259" key="15">
    <source>
        <dbReference type="Pfam" id="PF03919"/>
    </source>
</evidence>
<keyword evidence="7" id="KW-0506">mRNA capping</keyword>
<keyword evidence="8" id="KW-0342">GTP-binding</keyword>
<feature type="domain" description="mRNA capping enzyme C-terminal" evidence="15">
    <location>
        <begin position="497"/>
        <end position="595"/>
    </location>
</feature>
<comment type="catalytic activity">
    <reaction evidence="11">
        <text>a 5'-end triphospho-ribonucleoside in mRNA + H2O = a 5'-end diphospho-ribonucleoside in mRNA + phosphate + H(+)</text>
        <dbReference type="Rhea" id="RHEA:67004"/>
        <dbReference type="Rhea" id="RHEA-COMP:17164"/>
        <dbReference type="Rhea" id="RHEA-COMP:17165"/>
        <dbReference type="ChEBI" id="CHEBI:15377"/>
        <dbReference type="ChEBI" id="CHEBI:15378"/>
        <dbReference type="ChEBI" id="CHEBI:43474"/>
        <dbReference type="ChEBI" id="CHEBI:167616"/>
        <dbReference type="ChEBI" id="CHEBI:167618"/>
        <dbReference type="EC" id="3.6.1.74"/>
    </reaction>
    <physiologicalReaction direction="left-to-right" evidence="11">
        <dbReference type="Rhea" id="RHEA:67005"/>
    </physiologicalReaction>
</comment>
<accession>A0A8J4UYY1</accession>
<dbReference type="PANTHER" id="PTHR10367:SF17">
    <property type="entry name" value="MRNA-CAPPING ENZYME"/>
    <property type="match status" value="1"/>
</dbReference>
<dbReference type="InterPro" id="IPR013846">
    <property type="entry name" value="mRNA_cap_enzyme_C"/>
</dbReference>
<evidence type="ECO:0000256" key="2">
    <source>
        <dbReference type="ARBA" id="ARBA00022664"/>
    </source>
</evidence>
<dbReference type="SUPFAM" id="SSF55154">
    <property type="entry name" value="CYTH-like phosphatases"/>
    <property type="match status" value="1"/>
</dbReference>
<keyword evidence="3" id="KW-0808">Transferase</keyword>
<feature type="region of interest" description="Disordered" evidence="12">
    <location>
        <begin position="1"/>
        <end position="35"/>
    </location>
</feature>
<comment type="subcellular location">
    <subcellularLocation>
        <location evidence="1">Nucleus</location>
    </subcellularLocation>
</comment>
<comment type="catalytic activity">
    <reaction evidence="10">
        <text>a 5'-end diphospho-ribonucleoside in mRNA + GTP + H(+) = a 5'-end (5'-triphosphoguanosine)-ribonucleoside in mRNA + diphosphate</text>
        <dbReference type="Rhea" id="RHEA:67012"/>
        <dbReference type="Rhea" id="RHEA-COMP:17165"/>
        <dbReference type="Rhea" id="RHEA-COMP:17166"/>
        <dbReference type="ChEBI" id="CHEBI:15378"/>
        <dbReference type="ChEBI" id="CHEBI:33019"/>
        <dbReference type="ChEBI" id="CHEBI:37565"/>
        <dbReference type="ChEBI" id="CHEBI:167616"/>
        <dbReference type="ChEBI" id="CHEBI:167617"/>
        <dbReference type="EC" id="2.7.7.50"/>
    </reaction>
    <physiologicalReaction direction="left-to-right" evidence="10">
        <dbReference type="Rhea" id="RHEA:67013"/>
    </physiologicalReaction>
</comment>
<dbReference type="SUPFAM" id="SSF56091">
    <property type="entry name" value="DNA ligase/mRNA capping enzyme, catalytic domain"/>
    <property type="match status" value="1"/>
</dbReference>
<keyword evidence="9" id="KW-0539">Nucleus</keyword>
<dbReference type="Pfam" id="PF03919">
    <property type="entry name" value="mRNA_cap_C"/>
    <property type="match status" value="1"/>
</dbReference>
<dbReference type="Pfam" id="PF01331">
    <property type="entry name" value="mRNA_cap_enzyme"/>
    <property type="match status" value="1"/>
</dbReference>
<dbReference type="SUPFAM" id="SSF50249">
    <property type="entry name" value="Nucleic acid-binding proteins"/>
    <property type="match status" value="1"/>
</dbReference>
<dbReference type="GO" id="GO:0005634">
    <property type="term" value="C:nucleus"/>
    <property type="evidence" value="ECO:0007669"/>
    <property type="project" value="UniProtKB-SubCell"/>
</dbReference>
<evidence type="ECO:0000256" key="5">
    <source>
        <dbReference type="ARBA" id="ARBA00022741"/>
    </source>
</evidence>
<evidence type="ECO:0000256" key="10">
    <source>
        <dbReference type="ARBA" id="ARBA00044624"/>
    </source>
</evidence>
<keyword evidence="6" id="KW-0378">Hydrolase</keyword>
<evidence type="ECO:0000313" key="16">
    <source>
        <dbReference type="EMBL" id="KAF2073755.1"/>
    </source>
</evidence>
<keyword evidence="17" id="KW-1185">Reference proteome</keyword>
<evidence type="ECO:0000259" key="14">
    <source>
        <dbReference type="Pfam" id="PF02940"/>
    </source>
</evidence>
<evidence type="ECO:0000256" key="6">
    <source>
        <dbReference type="ARBA" id="ARBA00022801"/>
    </source>
</evidence>
<sequence length="630" mass="73809">MNSNIAVKRTSNHVDGGAVQKKSKPDNHDPLDTVLGEMNSYQHGKTNHHQQSKSHSFSTENLLNRILDMTKVDSSNVDNLEVEGRIGLFRATEGGNFKPGMIKEDFDTLLATLSQKRSPKFLKETDYIFSDYRITYDEENKRCLRKESKTDRTTFDQSTNLVYDMRVSLSIEDSMPPPTHLPLDYSMKRDKSRFTFHERDWKVDLTHVVVYPKGGLPEELFEVEIELYTSSIKQNTDKQSLTNLLNEFIQYVRFLITSIQKGGLSFADISLEKVENVQEIYELRERLYSYLPKTEKKREMFPGAMPVNFSKKNFLEVQSNRYFASEKTDGIRYMILITNNRSFLIDRHFDFYSIKDYDVLHTLFGRGTLIDGEMVRNLNTHKPVYLIFDVLAVNNEAFYHVNLSQRLGVIGQIISQLRQEIEHISTPFEILGKVFHPKEKIHEVFNCIKDRGNGERTFIDKRRNHFTDGVILTPDVPYQTFTNSNLFKWKYLDKWTIDFKINFRQNRFFLSCTGTQNTEIDCREANFSPEDMEKLRIELKRARDPTIVIAECSFQPKIGKWKFHQTRPDKKKGNFITIVMDTMESIAENLSHEELKYRIPLKPENDNWDDEMSRLKSSMFSSMKPTQSYH</sequence>
<dbReference type="InterPro" id="IPR051029">
    <property type="entry name" value="mRNA_Capping_Enz/RNA_Phosphat"/>
</dbReference>
<reference evidence="16" key="1">
    <citation type="submission" date="2020-01" db="EMBL/GenBank/DDBJ databases">
        <title>Development of genomics and gene disruption for Polysphondylium violaceum indicates a role for the polyketide synthase stlB in stalk morphogenesis.</title>
        <authorList>
            <person name="Narita B."/>
            <person name="Kawabe Y."/>
            <person name="Kin K."/>
            <person name="Saito T."/>
            <person name="Gibbs R."/>
            <person name="Kuspa A."/>
            <person name="Muzny D."/>
            <person name="Queller D."/>
            <person name="Richards S."/>
            <person name="Strassman J."/>
            <person name="Sucgang R."/>
            <person name="Worley K."/>
            <person name="Schaap P."/>
        </authorList>
    </citation>
    <scope>NUCLEOTIDE SEQUENCE</scope>
    <source>
        <strain evidence="16">QSvi11</strain>
    </source>
</reference>
<keyword evidence="5" id="KW-0547">Nucleotide-binding</keyword>
<protein>
    <recommendedName>
        <fullName evidence="18">mRNA guanylyltransferase</fullName>
    </recommendedName>
</protein>
<evidence type="ECO:0000313" key="17">
    <source>
        <dbReference type="Proteomes" id="UP000695562"/>
    </source>
</evidence>
<dbReference type="Gene3D" id="2.40.50.140">
    <property type="entry name" value="Nucleic acid-binding proteins"/>
    <property type="match status" value="1"/>
</dbReference>
<comment type="caution">
    <text evidence="16">The sequence shown here is derived from an EMBL/GenBank/DDBJ whole genome shotgun (WGS) entry which is preliminary data.</text>
</comment>
<dbReference type="GO" id="GO:0005525">
    <property type="term" value="F:GTP binding"/>
    <property type="evidence" value="ECO:0007669"/>
    <property type="project" value="UniProtKB-KW"/>
</dbReference>
<dbReference type="CDD" id="cd07470">
    <property type="entry name" value="CYTH-like_mRNA_RTPase"/>
    <property type="match status" value="1"/>
</dbReference>
<feature type="domain" description="mRNA triphosphatase Cet1-like" evidence="14">
    <location>
        <begin position="132"/>
        <end position="227"/>
    </location>
</feature>
<evidence type="ECO:0000256" key="7">
    <source>
        <dbReference type="ARBA" id="ARBA00023042"/>
    </source>
</evidence>
<keyword evidence="4" id="KW-0548">Nucleotidyltransferase</keyword>
<dbReference type="AlphaFoldDB" id="A0A8J4UYY1"/>
<dbReference type="InterPro" id="IPR033469">
    <property type="entry name" value="CYTH-like_dom_sf"/>
</dbReference>
<evidence type="ECO:0000256" key="1">
    <source>
        <dbReference type="ARBA" id="ARBA00004123"/>
    </source>
</evidence>
<dbReference type="GO" id="GO:0005524">
    <property type="term" value="F:ATP binding"/>
    <property type="evidence" value="ECO:0007669"/>
    <property type="project" value="InterPro"/>
</dbReference>
<dbReference type="Gene3D" id="3.30.470.30">
    <property type="entry name" value="DNA ligase/mRNA capping enzyme"/>
    <property type="match status" value="1"/>
</dbReference>
<dbReference type="PANTHER" id="PTHR10367">
    <property type="entry name" value="MRNA-CAPPING ENZYME"/>
    <property type="match status" value="1"/>
</dbReference>
<dbReference type="CDD" id="cd07895">
    <property type="entry name" value="Adenylation_mRNA_capping"/>
    <property type="match status" value="1"/>
</dbReference>
<evidence type="ECO:0000256" key="11">
    <source>
        <dbReference type="ARBA" id="ARBA00047740"/>
    </source>
</evidence>
<feature type="domain" description="mRNA capping enzyme adenylation" evidence="13">
    <location>
        <begin position="306"/>
        <end position="490"/>
    </location>
</feature>
<proteinExistence type="predicted"/>
<dbReference type="InterPro" id="IPR004206">
    <property type="entry name" value="mRNA_triPase_Cet1"/>
</dbReference>
<evidence type="ECO:0000256" key="3">
    <source>
        <dbReference type="ARBA" id="ARBA00022679"/>
    </source>
</evidence>